<feature type="transmembrane region" description="Helical" evidence="1">
    <location>
        <begin position="196"/>
        <end position="219"/>
    </location>
</feature>
<feature type="transmembrane region" description="Helical" evidence="1">
    <location>
        <begin position="92"/>
        <end position="117"/>
    </location>
</feature>
<keyword evidence="3" id="KW-1185">Reference proteome</keyword>
<evidence type="ECO:0000313" key="3">
    <source>
        <dbReference type="Proteomes" id="UP000244924"/>
    </source>
</evidence>
<reference evidence="2 3" key="1">
    <citation type="submission" date="2018-03" db="EMBL/GenBank/DDBJ databases">
        <authorList>
            <person name="Keele B.F."/>
        </authorList>
    </citation>
    <scope>NUCLEOTIDE SEQUENCE [LARGE SCALE GENOMIC DNA]</scope>
    <source>
        <strain evidence="2 3">CECT 8626</strain>
    </source>
</reference>
<organism evidence="2 3">
    <name type="scientific">Albidovulum aquaemixtae</name>
    <dbReference type="NCBI Taxonomy" id="1542388"/>
    <lineage>
        <taxon>Bacteria</taxon>
        <taxon>Pseudomonadati</taxon>
        <taxon>Pseudomonadota</taxon>
        <taxon>Alphaproteobacteria</taxon>
        <taxon>Rhodobacterales</taxon>
        <taxon>Paracoccaceae</taxon>
        <taxon>Albidovulum</taxon>
    </lineage>
</organism>
<dbReference type="AlphaFoldDB" id="A0A2R8BK54"/>
<dbReference type="EMBL" id="OMOQ01000002">
    <property type="protein sequence ID" value="SPH23670.1"/>
    <property type="molecule type" value="Genomic_DNA"/>
</dbReference>
<protein>
    <recommendedName>
        <fullName evidence="4">TVP38/TMEM64 family membrane protein</fullName>
    </recommendedName>
</protein>
<gene>
    <name evidence="2" type="ORF">DEA8626_02736</name>
</gene>
<keyword evidence="1" id="KW-0472">Membrane</keyword>
<evidence type="ECO:0000313" key="2">
    <source>
        <dbReference type="EMBL" id="SPH23670.1"/>
    </source>
</evidence>
<accession>A0A2R8BK54</accession>
<keyword evidence="1" id="KW-1133">Transmembrane helix</keyword>
<evidence type="ECO:0008006" key="4">
    <source>
        <dbReference type="Google" id="ProtNLM"/>
    </source>
</evidence>
<feature type="transmembrane region" description="Helical" evidence="1">
    <location>
        <begin position="164"/>
        <end position="190"/>
    </location>
</feature>
<proteinExistence type="predicted"/>
<feature type="transmembrane region" description="Helical" evidence="1">
    <location>
        <begin position="15"/>
        <end position="36"/>
    </location>
</feature>
<name>A0A2R8BK54_9RHOB</name>
<keyword evidence="1" id="KW-0812">Transmembrane</keyword>
<dbReference type="Proteomes" id="UP000244924">
    <property type="component" value="Unassembled WGS sequence"/>
</dbReference>
<feature type="transmembrane region" description="Helical" evidence="1">
    <location>
        <begin position="56"/>
        <end position="72"/>
    </location>
</feature>
<sequence length="225" mass="24239">MPEEAGKSDRRPVRAIVRIAGLIVLIVAANHAFYFVRDSLNVDIRPSNEDTVHRMIMTFAAVYAIALAIPFVPGVEIGLGLMAAMGVEIVPLVYLCTVAGLNIAFLIGLTIPITTLIRFSRDLHLTQCETLLRRFDAVPDAEKLQVLLSTSPNRLPRTLLQNRYIVLAVLINLPGNFVIGGGGGIAIIAGASRLFYLPWFVLTVAIAVAPVPLAVLLFGPSLFAG</sequence>
<evidence type="ECO:0000256" key="1">
    <source>
        <dbReference type="SAM" id="Phobius"/>
    </source>
</evidence>
<dbReference type="RefSeq" id="WP_108853760.1">
    <property type="nucleotide sequence ID" value="NZ_OMOQ01000002.1"/>
</dbReference>
<dbReference type="OrthoDB" id="6369004at2"/>